<proteinExistence type="predicted"/>
<gene>
    <name evidence="1" type="ORF">QWT69_08075</name>
</gene>
<sequence length="43" mass="4824">MALRTMKRKMKETITIEKIIVSMKVVVSSITSSPLLDECILSV</sequence>
<protein>
    <submittedName>
        <fullName evidence="1">Uncharacterized protein</fullName>
    </submittedName>
</protein>
<name>A0ABZ0L939_9BACL</name>
<dbReference type="EMBL" id="CP129118">
    <property type="protein sequence ID" value="WOV89049.1"/>
    <property type="molecule type" value="Genomic_DNA"/>
</dbReference>
<keyword evidence="2" id="KW-1185">Reference proteome</keyword>
<dbReference type="RefSeq" id="WP_317970727.1">
    <property type="nucleotide sequence ID" value="NZ_CP129118.1"/>
</dbReference>
<evidence type="ECO:0000313" key="1">
    <source>
        <dbReference type="EMBL" id="WOV89049.1"/>
    </source>
</evidence>
<reference evidence="1 2" key="1">
    <citation type="submission" date="2023-06" db="EMBL/GenBank/DDBJ databases">
        <title>Sporosarcina sp. nov., isolated from Korean tranditional fermented seafood 'Jeotgal'.</title>
        <authorList>
            <person name="Yang A.I."/>
            <person name="Shin N.-R."/>
        </authorList>
    </citation>
    <scope>NUCLEOTIDE SEQUENCE [LARGE SCALE GENOMIC DNA]</scope>
    <source>
        <strain evidence="1 2">T2O-4</strain>
    </source>
</reference>
<evidence type="ECO:0000313" key="2">
    <source>
        <dbReference type="Proteomes" id="UP001303902"/>
    </source>
</evidence>
<organism evidence="1 2">
    <name type="scientific">Sporosarcina oncorhynchi</name>
    <dbReference type="NCBI Taxonomy" id="3056444"/>
    <lineage>
        <taxon>Bacteria</taxon>
        <taxon>Bacillati</taxon>
        <taxon>Bacillota</taxon>
        <taxon>Bacilli</taxon>
        <taxon>Bacillales</taxon>
        <taxon>Caryophanaceae</taxon>
        <taxon>Sporosarcina</taxon>
    </lineage>
</organism>
<accession>A0ABZ0L939</accession>
<dbReference type="Proteomes" id="UP001303902">
    <property type="component" value="Chromosome"/>
</dbReference>